<dbReference type="Pfam" id="PF17863">
    <property type="entry name" value="AAA_lid_2"/>
    <property type="match status" value="1"/>
</dbReference>
<dbReference type="Gene3D" id="1.10.8.80">
    <property type="entry name" value="Magnesium chelatase subunit I, C-Terminal domain"/>
    <property type="match status" value="1"/>
</dbReference>
<protein>
    <submittedName>
        <fullName evidence="3">MoxR family ATPase</fullName>
    </submittedName>
</protein>
<dbReference type="InterPro" id="IPR011703">
    <property type="entry name" value="ATPase_AAA-3"/>
</dbReference>
<feature type="domain" description="ATPase AAA-3" evidence="1">
    <location>
        <begin position="46"/>
        <end position="180"/>
    </location>
</feature>
<comment type="caution">
    <text evidence="3">The sequence shown here is derived from an EMBL/GenBank/DDBJ whole genome shotgun (WGS) entry which is preliminary data.</text>
</comment>
<keyword evidence="4" id="KW-1185">Reference proteome</keyword>
<evidence type="ECO:0000313" key="4">
    <source>
        <dbReference type="Proteomes" id="UP000664480"/>
    </source>
</evidence>
<name>A0ABS3CJN5_9BACT</name>
<dbReference type="EMBL" id="JAFKCU010000005">
    <property type="protein sequence ID" value="MBN7817302.1"/>
    <property type="molecule type" value="Genomic_DNA"/>
</dbReference>
<proteinExistence type="predicted"/>
<dbReference type="PANTHER" id="PTHR42759">
    <property type="entry name" value="MOXR FAMILY PROTEIN"/>
    <property type="match status" value="1"/>
</dbReference>
<dbReference type="PANTHER" id="PTHR42759:SF1">
    <property type="entry name" value="MAGNESIUM-CHELATASE SUBUNIT CHLD"/>
    <property type="match status" value="1"/>
</dbReference>
<organism evidence="3 4">
    <name type="scientific">Algoriphagus pacificus</name>
    <dbReference type="NCBI Taxonomy" id="2811234"/>
    <lineage>
        <taxon>Bacteria</taxon>
        <taxon>Pseudomonadati</taxon>
        <taxon>Bacteroidota</taxon>
        <taxon>Cytophagia</taxon>
        <taxon>Cytophagales</taxon>
        <taxon>Cyclobacteriaceae</taxon>
        <taxon>Algoriphagus</taxon>
    </lineage>
</organism>
<accession>A0ABS3CJN5</accession>
<evidence type="ECO:0000259" key="1">
    <source>
        <dbReference type="Pfam" id="PF07726"/>
    </source>
</evidence>
<dbReference type="PIRSF" id="PIRSF002849">
    <property type="entry name" value="AAA_ATPase_chaperone_MoxR_prd"/>
    <property type="match status" value="1"/>
</dbReference>
<sequence length="331" mass="36825">MENIELATYKELVAKIPSLKKEIAKVIVGQEEVLDEIIITLLAGGHCLLEGVPGLAKTLMVKTISEVMELQFKRIQFTPDLMPGDILGTEILEEDHETGKKFFQFNKGPIFANMVLADEINRTPPKTQAALLEAMQEKMVTYGGQIHPLPSPFLIIATQNPIEQSGTYPLPEAQLDRFLLYIKLAYPSEREELEVLEKTTGTYAGKPEIVLSGSEVLMLQKLTRQVHIDSKLLEHINKLIRSTRPDITSVQMVKDYVEWGAGTRAGQALILCAKARAIVKGRFAVTPEDIRTLAFPVLRHRLSLHFRAEAENVAADAIITKIVDSLPVHAS</sequence>
<dbReference type="Pfam" id="PF07726">
    <property type="entry name" value="AAA_3"/>
    <property type="match status" value="1"/>
</dbReference>
<reference evidence="3 4" key="1">
    <citation type="submission" date="2021-03" db="EMBL/GenBank/DDBJ databases">
        <title>novel species isolated from a fishpond in China.</title>
        <authorList>
            <person name="Lu H."/>
            <person name="Cai Z."/>
        </authorList>
    </citation>
    <scope>NUCLEOTIDE SEQUENCE [LARGE SCALE GENOMIC DNA]</scope>
    <source>
        <strain evidence="3 4">YJ13C</strain>
    </source>
</reference>
<dbReference type="Gene3D" id="3.40.50.300">
    <property type="entry name" value="P-loop containing nucleotide triphosphate hydrolases"/>
    <property type="match status" value="1"/>
</dbReference>
<gene>
    <name evidence="3" type="ORF">J0A69_17820</name>
</gene>
<dbReference type="InterPro" id="IPR027417">
    <property type="entry name" value="P-loop_NTPase"/>
</dbReference>
<feature type="domain" description="ChlI/MoxR AAA lid" evidence="2">
    <location>
        <begin position="252"/>
        <end position="322"/>
    </location>
</feature>
<dbReference type="CDD" id="cd00009">
    <property type="entry name" value="AAA"/>
    <property type="match status" value="1"/>
</dbReference>
<evidence type="ECO:0000313" key="3">
    <source>
        <dbReference type="EMBL" id="MBN7817302.1"/>
    </source>
</evidence>
<dbReference type="Proteomes" id="UP000664480">
    <property type="component" value="Unassembled WGS sequence"/>
</dbReference>
<dbReference type="InterPro" id="IPR041628">
    <property type="entry name" value="ChlI/MoxR_AAA_lid"/>
</dbReference>
<dbReference type="RefSeq" id="WP_206587977.1">
    <property type="nucleotide sequence ID" value="NZ_JAFKCU010000005.1"/>
</dbReference>
<dbReference type="SUPFAM" id="SSF52540">
    <property type="entry name" value="P-loop containing nucleoside triphosphate hydrolases"/>
    <property type="match status" value="1"/>
</dbReference>
<evidence type="ECO:0000259" key="2">
    <source>
        <dbReference type="Pfam" id="PF17863"/>
    </source>
</evidence>
<dbReference type="InterPro" id="IPR050764">
    <property type="entry name" value="CbbQ/NirQ/NorQ/GpvN"/>
</dbReference>